<reference evidence="3" key="1">
    <citation type="submission" date="2022-11" db="UniProtKB">
        <authorList>
            <consortium name="WormBaseParasite"/>
        </authorList>
    </citation>
    <scope>IDENTIFICATION</scope>
</reference>
<evidence type="ECO:0000313" key="3">
    <source>
        <dbReference type="WBParaSite" id="jg24933"/>
    </source>
</evidence>
<name>A0A915DY70_9BILA</name>
<feature type="compositionally biased region" description="Basic and acidic residues" evidence="1">
    <location>
        <begin position="56"/>
        <end position="74"/>
    </location>
</feature>
<dbReference type="Proteomes" id="UP000887574">
    <property type="component" value="Unplaced"/>
</dbReference>
<sequence length="92" mass="10152">ATQLSKNVRNCSLRCCFTGCGYGILFLLRISCSKQEASVRYVGSKKKESLCSLGSRSRDNRSEKASDEDGKSRESFFVQSVPQSDSKVDFPG</sequence>
<proteinExistence type="predicted"/>
<keyword evidence="2" id="KW-1185">Reference proteome</keyword>
<feature type="region of interest" description="Disordered" evidence="1">
    <location>
        <begin position="53"/>
        <end position="92"/>
    </location>
</feature>
<dbReference type="AlphaFoldDB" id="A0A915DY70"/>
<accession>A0A915DY70</accession>
<evidence type="ECO:0000313" key="2">
    <source>
        <dbReference type="Proteomes" id="UP000887574"/>
    </source>
</evidence>
<protein>
    <submittedName>
        <fullName evidence="3">Uncharacterized protein</fullName>
    </submittedName>
</protein>
<organism evidence="2 3">
    <name type="scientific">Ditylenchus dipsaci</name>
    <dbReference type="NCBI Taxonomy" id="166011"/>
    <lineage>
        <taxon>Eukaryota</taxon>
        <taxon>Metazoa</taxon>
        <taxon>Ecdysozoa</taxon>
        <taxon>Nematoda</taxon>
        <taxon>Chromadorea</taxon>
        <taxon>Rhabditida</taxon>
        <taxon>Tylenchina</taxon>
        <taxon>Tylenchomorpha</taxon>
        <taxon>Sphaerularioidea</taxon>
        <taxon>Anguinidae</taxon>
        <taxon>Anguininae</taxon>
        <taxon>Ditylenchus</taxon>
    </lineage>
</organism>
<evidence type="ECO:0000256" key="1">
    <source>
        <dbReference type="SAM" id="MobiDB-lite"/>
    </source>
</evidence>
<dbReference type="WBParaSite" id="jg24933">
    <property type="protein sequence ID" value="jg24933"/>
    <property type="gene ID" value="jg24933"/>
</dbReference>